<keyword evidence="2" id="KW-1185">Reference proteome</keyword>
<dbReference type="AlphaFoldDB" id="A0A1I2KVY0"/>
<name>A0A1I2KVY0_9BACL</name>
<organism evidence="1 2">
    <name type="scientific">Planifilum fulgidum</name>
    <dbReference type="NCBI Taxonomy" id="201973"/>
    <lineage>
        <taxon>Bacteria</taxon>
        <taxon>Bacillati</taxon>
        <taxon>Bacillota</taxon>
        <taxon>Bacilli</taxon>
        <taxon>Bacillales</taxon>
        <taxon>Thermoactinomycetaceae</taxon>
        <taxon>Planifilum</taxon>
    </lineage>
</organism>
<protein>
    <submittedName>
        <fullName evidence="1">Uncharacterized protein</fullName>
    </submittedName>
</protein>
<proteinExistence type="predicted"/>
<dbReference type="RefSeq" id="WP_092035735.1">
    <property type="nucleotide sequence ID" value="NZ_FOOK01000003.1"/>
</dbReference>
<dbReference type="EMBL" id="FOOK01000003">
    <property type="protein sequence ID" value="SFF71174.1"/>
    <property type="molecule type" value="Genomic_DNA"/>
</dbReference>
<reference evidence="1 2" key="1">
    <citation type="submission" date="2016-10" db="EMBL/GenBank/DDBJ databases">
        <authorList>
            <person name="de Groot N.N."/>
        </authorList>
    </citation>
    <scope>NUCLEOTIDE SEQUENCE [LARGE SCALE GENOMIC DNA]</scope>
    <source>
        <strain evidence="1 2">DSM 44945</strain>
    </source>
</reference>
<dbReference type="OrthoDB" id="2990075at2"/>
<evidence type="ECO:0000313" key="1">
    <source>
        <dbReference type="EMBL" id="SFF71174.1"/>
    </source>
</evidence>
<dbReference type="Proteomes" id="UP000198661">
    <property type="component" value="Unassembled WGS sequence"/>
</dbReference>
<accession>A0A1I2KVY0</accession>
<sequence>MRKKPTFHQRVKALHDQYRAGEISREEYMELVKAGRFDQVIQSIDKKFERYRRMLDSQADNKA</sequence>
<evidence type="ECO:0000313" key="2">
    <source>
        <dbReference type="Proteomes" id="UP000198661"/>
    </source>
</evidence>
<gene>
    <name evidence="1" type="ORF">SAMN04488025_10395</name>
</gene>